<accession>A0A5N5NPY5</accession>
<dbReference type="AlphaFoldDB" id="A0A5N5NPY5"/>
<organism evidence="1 2">
    <name type="scientific">Salix brachista</name>
    <dbReference type="NCBI Taxonomy" id="2182728"/>
    <lineage>
        <taxon>Eukaryota</taxon>
        <taxon>Viridiplantae</taxon>
        <taxon>Streptophyta</taxon>
        <taxon>Embryophyta</taxon>
        <taxon>Tracheophyta</taxon>
        <taxon>Spermatophyta</taxon>
        <taxon>Magnoliopsida</taxon>
        <taxon>eudicotyledons</taxon>
        <taxon>Gunneridae</taxon>
        <taxon>Pentapetalae</taxon>
        <taxon>rosids</taxon>
        <taxon>fabids</taxon>
        <taxon>Malpighiales</taxon>
        <taxon>Salicaceae</taxon>
        <taxon>Saliceae</taxon>
        <taxon>Salix</taxon>
    </lineage>
</organism>
<comment type="caution">
    <text evidence="1">The sequence shown here is derived from an EMBL/GenBank/DDBJ whole genome shotgun (WGS) entry which is preliminary data.</text>
</comment>
<dbReference type="Proteomes" id="UP000326939">
    <property type="component" value="Chromosome 2"/>
</dbReference>
<dbReference type="PANTHER" id="PTHR13343">
    <property type="entry name" value="CREG1 PROTEIN"/>
    <property type="match status" value="1"/>
</dbReference>
<protein>
    <submittedName>
        <fullName evidence="1">Uncharacterized protein</fullName>
    </submittedName>
</protein>
<dbReference type="InterPro" id="IPR037119">
    <property type="entry name" value="Haem_oxidase_HugZ-like_sf"/>
</dbReference>
<sequence length="608" mass="68026">MVIAAAAAAAAIGSSLSLGPSHCQLCQADAFCCSTSSGVTNFWNKSPIDRYRNPFFGSTQFQWSSVGRNLCLQKVSVAADYSDSVPDSSNYISHQGYHPLEEVKISKRTRETQLTSAEIARTTVEANTSALLVFPGSVHCEPHGQISWAEFQYVIDDFGDIFFEVFDDSNILQDRGASNPVNVLIGMDIPMYENKKVVNEYNIFNVGSEDDIPFDEDYFEVMDSEDSEVPVDWGMPDTSSLVHPIHFAKCMTKAINMEYYRKMDHPSNGVSIVGCLRPAFSDEELYLRTSFHCEDSDGYNSDWKDRETLSFNSKSDVSSSGSTLHCLEIMRIELFSLYGSQSAVSLQDFQEAEPDVLAHSTSAILEHFSEKGSRCNIALKALCKKKGLPVEIICKLYKACLFAMIYRTYFLFAWMCEIVSQALANKSLIKMITSSLSCLCCSVYAVQTTHRKSKLLVTGSASDLIGPPTDLFSLSIKSASFALQFLIDSSLKLYIVLFLTFLKLFQKSILDEYDNSYKNLIGMKVDVKNIHLAFALFNQRANLVGVDSLGMDVRILSGVEARTHRFPFKVRATSKTAAQKQIHQLLFPRARRKKFKTHEDLLGDSSYF</sequence>
<keyword evidence="2" id="KW-1185">Reference proteome</keyword>
<proteinExistence type="predicted"/>
<gene>
    <name evidence="1" type="ORF">DKX38_003448</name>
</gene>
<evidence type="ECO:0000313" key="2">
    <source>
        <dbReference type="Proteomes" id="UP000326939"/>
    </source>
</evidence>
<name>A0A5N5NPY5_9ROSI</name>
<reference evidence="2" key="1">
    <citation type="journal article" date="2019" name="Gigascience">
        <title>De novo genome assembly of the endangered Acer yangbiense, a plant species with extremely small populations endemic to Yunnan Province, China.</title>
        <authorList>
            <person name="Yang J."/>
            <person name="Wariss H.M."/>
            <person name="Tao L."/>
            <person name="Zhang R."/>
            <person name="Yun Q."/>
            <person name="Hollingsworth P."/>
            <person name="Dao Z."/>
            <person name="Luo G."/>
            <person name="Guo H."/>
            <person name="Ma Y."/>
            <person name="Sun W."/>
        </authorList>
    </citation>
    <scope>NUCLEOTIDE SEQUENCE [LARGE SCALE GENOMIC DNA]</scope>
    <source>
        <strain evidence="2">cv. br00</strain>
    </source>
</reference>
<dbReference type="PANTHER" id="PTHR13343:SF18">
    <property type="entry name" value="PENTATRICOPEPTIDE REPEAT (PPR) SUPERFAMILY PROTEIN"/>
    <property type="match status" value="1"/>
</dbReference>
<evidence type="ECO:0000313" key="1">
    <source>
        <dbReference type="EMBL" id="KAB5569655.1"/>
    </source>
</evidence>
<dbReference type="EMBL" id="VDCV01000002">
    <property type="protein sequence ID" value="KAB5569655.1"/>
    <property type="molecule type" value="Genomic_DNA"/>
</dbReference>
<dbReference type="Gene3D" id="3.20.180.10">
    <property type="entry name" value="PNP-oxidase-like"/>
    <property type="match status" value="1"/>
</dbReference>